<dbReference type="GO" id="GO:0016042">
    <property type="term" value="P:lipid catabolic process"/>
    <property type="evidence" value="ECO:0007669"/>
    <property type="project" value="InterPro"/>
</dbReference>
<reference evidence="2 3" key="1">
    <citation type="submission" date="2018-06" db="EMBL/GenBank/DDBJ databases">
        <title>Genomic Encyclopedia of Type Strains, Phase IV (KMG-IV): sequencing the most valuable type-strain genomes for metagenomic binning, comparative biology and taxonomic classification.</title>
        <authorList>
            <person name="Goeker M."/>
        </authorList>
    </citation>
    <scope>NUCLEOTIDE SEQUENCE [LARGE SCALE GENOMIC DNA]</scope>
    <source>
        <strain evidence="2 3">DSM 24875</strain>
    </source>
</reference>
<dbReference type="InterPro" id="IPR005152">
    <property type="entry name" value="Lipase_secreted"/>
</dbReference>
<dbReference type="Gene3D" id="3.40.50.1820">
    <property type="entry name" value="alpha/beta hydrolase"/>
    <property type="match status" value="2"/>
</dbReference>
<dbReference type="PANTHER" id="PTHR34853:SF1">
    <property type="entry name" value="LIPASE 5"/>
    <property type="match status" value="1"/>
</dbReference>
<protein>
    <recommendedName>
        <fullName evidence="4">Secretory lipase</fullName>
    </recommendedName>
</protein>
<evidence type="ECO:0000313" key="2">
    <source>
        <dbReference type="EMBL" id="RBP16744.1"/>
    </source>
</evidence>
<dbReference type="AlphaFoldDB" id="A0A366FPW1"/>
<evidence type="ECO:0000313" key="3">
    <source>
        <dbReference type="Proteomes" id="UP000253529"/>
    </source>
</evidence>
<dbReference type="PIRSF" id="PIRSF029171">
    <property type="entry name" value="Esterase_LipA"/>
    <property type="match status" value="1"/>
</dbReference>
<accession>A0A366FPW1</accession>
<dbReference type="EMBL" id="QNRK01000004">
    <property type="protein sequence ID" value="RBP16744.1"/>
    <property type="molecule type" value="Genomic_DNA"/>
</dbReference>
<feature type="signal peptide" evidence="1">
    <location>
        <begin position="1"/>
        <end position="22"/>
    </location>
</feature>
<dbReference type="PANTHER" id="PTHR34853">
    <property type="match status" value="1"/>
</dbReference>
<keyword evidence="3" id="KW-1185">Reference proteome</keyword>
<name>A0A366FPW1_9HYPH</name>
<proteinExistence type="predicted"/>
<dbReference type="Proteomes" id="UP000253529">
    <property type="component" value="Unassembled WGS sequence"/>
</dbReference>
<evidence type="ECO:0000256" key="1">
    <source>
        <dbReference type="SAM" id="SignalP"/>
    </source>
</evidence>
<feature type="chain" id="PRO_5016620071" description="Secretory lipase" evidence="1">
    <location>
        <begin position="23"/>
        <end position="401"/>
    </location>
</feature>
<evidence type="ECO:0008006" key="4">
    <source>
        <dbReference type="Google" id="ProtNLM"/>
    </source>
</evidence>
<sequence length="401" mass="42518">MLKFVKTAVVLAMSATAGPVAAAIPGLPKATEAQASLAEVIAYDMPGVKGYPVKATAMLFLPKGPAPAGGYNLIAYAHGTSGQAAFCAPTESLKRGGPWESVHDQNGDYIAWLLQNGFAVVAPDLEGMGPPGVVPSYGHPYYNRSSEGKSMVWAVMAAKAELGDRLSGAWAADGLSEGGFAALSAASEAGAATGVGMNFLGAAAVAPVLRVPEIYRTTWGQINRSNQTSQSEDDIGPVVFMNAEIAYLYKSAHLAGYTIKAAELFRSRMLERLKDDKCLDQDNQEIDSEILASQKAGGKLIDWPGTYGAGRLPFELVWFMTDNQGYFEAHKLPGKILFVQGDADDTTPIRIGRDAAAGIRRAGTDLQYVELKNVGHYAAPMAGRDAILAFYRQLFSSNSAP</sequence>
<gene>
    <name evidence="2" type="ORF">DFR50_10421</name>
</gene>
<dbReference type="SUPFAM" id="SSF53474">
    <property type="entry name" value="alpha/beta-Hydrolases"/>
    <property type="match status" value="1"/>
</dbReference>
<dbReference type="InterPro" id="IPR029058">
    <property type="entry name" value="AB_hydrolase_fold"/>
</dbReference>
<keyword evidence="1" id="KW-0732">Signal</keyword>
<dbReference type="GO" id="GO:0004806">
    <property type="term" value="F:triacylglycerol lipase activity"/>
    <property type="evidence" value="ECO:0007669"/>
    <property type="project" value="InterPro"/>
</dbReference>
<organism evidence="2 3">
    <name type="scientific">Roseiarcus fermentans</name>
    <dbReference type="NCBI Taxonomy" id="1473586"/>
    <lineage>
        <taxon>Bacteria</taxon>
        <taxon>Pseudomonadati</taxon>
        <taxon>Pseudomonadota</taxon>
        <taxon>Alphaproteobacteria</taxon>
        <taxon>Hyphomicrobiales</taxon>
        <taxon>Roseiarcaceae</taxon>
        <taxon>Roseiarcus</taxon>
    </lineage>
</organism>
<comment type="caution">
    <text evidence="2">The sequence shown here is derived from an EMBL/GenBank/DDBJ whole genome shotgun (WGS) entry which is preliminary data.</text>
</comment>